<dbReference type="Gene3D" id="3.40.50.300">
    <property type="entry name" value="P-loop containing nucleotide triphosphate hydrolases"/>
    <property type="match status" value="2"/>
</dbReference>
<dbReference type="SMART" id="SM00382">
    <property type="entry name" value="AAA"/>
    <property type="match status" value="1"/>
</dbReference>
<evidence type="ECO:0000313" key="7">
    <source>
        <dbReference type="Proteomes" id="UP001200430"/>
    </source>
</evidence>
<keyword evidence="2" id="KW-0677">Repeat</keyword>
<evidence type="ECO:0000256" key="2">
    <source>
        <dbReference type="ARBA" id="ARBA00022737"/>
    </source>
</evidence>
<dbReference type="InterPro" id="IPR027417">
    <property type="entry name" value="P-loop_NTPase"/>
</dbReference>
<keyword evidence="1" id="KW-0813">Transport</keyword>
<dbReference type="PANTHER" id="PTHR43790">
    <property type="entry name" value="CARBOHYDRATE TRANSPORT ATP-BINDING PROTEIN MG119-RELATED"/>
    <property type="match status" value="1"/>
</dbReference>
<dbReference type="RefSeq" id="WP_236097673.1">
    <property type="nucleotide sequence ID" value="NZ_JAKGUD010000001.1"/>
</dbReference>
<dbReference type="GO" id="GO:0005524">
    <property type="term" value="F:ATP binding"/>
    <property type="evidence" value="ECO:0007669"/>
    <property type="project" value="UniProtKB-KW"/>
</dbReference>
<keyword evidence="3" id="KW-0547">Nucleotide-binding</keyword>
<dbReference type="Pfam" id="PF00005">
    <property type="entry name" value="ABC_tran"/>
    <property type="match status" value="2"/>
</dbReference>
<evidence type="ECO:0000256" key="1">
    <source>
        <dbReference type="ARBA" id="ARBA00022448"/>
    </source>
</evidence>
<keyword evidence="7" id="KW-1185">Reference proteome</keyword>
<dbReference type="PANTHER" id="PTHR43790:SF9">
    <property type="entry name" value="GALACTOFURANOSE TRANSPORTER ATP-BINDING PROTEIN YTFR"/>
    <property type="match status" value="1"/>
</dbReference>
<dbReference type="Proteomes" id="UP001200430">
    <property type="component" value="Unassembled WGS sequence"/>
</dbReference>
<name>A0ABS9EJG2_9BACT</name>
<dbReference type="SUPFAM" id="SSF52540">
    <property type="entry name" value="P-loop containing nucleoside triphosphate hydrolases"/>
    <property type="match status" value="2"/>
</dbReference>
<gene>
    <name evidence="6" type="ORF">L2W38_00715</name>
</gene>
<evidence type="ECO:0000256" key="3">
    <source>
        <dbReference type="ARBA" id="ARBA00022741"/>
    </source>
</evidence>
<accession>A0ABS9EJG2</accession>
<feature type="domain" description="ABC transporter" evidence="5">
    <location>
        <begin position="10"/>
        <end position="244"/>
    </location>
</feature>
<proteinExistence type="predicted"/>
<reference evidence="6 7" key="1">
    <citation type="submission" date="2022-01" db="EMBL/GenBank/DDBJ databases">
        <title>Dethiosulfovibrio faecalis sp. nov., a novel proteolytic, non-sulfur-reducing bacterium isolated from a marine aquaculture solid waste bioreactor.</title>
        <authorList>
            <person name="Grabowski S."/>
            <person name="Apolinario E."/>
            <person name="Schneider N."/>
            <person name="Marshall C.W."/>
            <person name="Sowers K.R."/>
        </authorList>
    </citation>
    <scope>NUCLEOTIDE SEQUENCE [LARGE SCALE GENOMIC DNA]</scope>
    <source>
        <strain evidence="6 7">DSM 12537</strain>
    </source>
</reference>
<dbReference type="InterPro" id="IPR050107">
    <property type="entry name" value="ABC_carbohydrate_import_ATPase"/>
</dbReference>
<dbReference type="CDD" id="cd03215">
    <property type="entry name" value="ABC_Carb_Monos_II"/>
    <property type="match status" value="1"/>
</dbReference>
<dbReference type="EMBL" id="JAKGUD010000001">
    <property type="protein sequence ID" value="MCF4141340.1"/>
    <property type="molecule type" value="Genomic_DNA"/>
</dbReference>
<dbReference type="PROSITE" id="PS00211">
    <property type="entry name" value="ABC_TRANSPORTER_1"/>
    <property type="match status" value="1"/>
</dbReference>
<dbReference type="InterPro" id="IPR003593">
    <property type="entry name" value="AAA+_ATPase"/>
</dbReference>
<comment type="caution">
    <text evidence="6">The sequence shown here is derived from an EMBL/GenBank/DDBJ whole genome shotgun (WGS) entry which is preliminary data.</text>
</comment>
<feature type="domain" description="ABC transporter" evidence="5">
    <location>
        <begin position="254"/>
        <end position="505"/>
    </location>
</feature>
<organism evidence="6 7">
    <name type="scientific">Dethiosulfovibrio marinus</name>
    <dbReference type="NCBI Taxonomy" id="133532"/>
    <lineage>
        <taxon>Bacteria</taxon>
        <taxon>Thermotogati</taxon>
        <taxon>Synergistota</taxon>
        <taxon>Synergistia</taxon>
        <taxon>Synergistales</taxon>
        <taxon>Dethiosulfovibrionaceae</taxon>
        <taxon>Dethiosulfovibrio</taxon>
    </lineage>
</organism>
<evidence type="ECO:0000259" key="5">
    <source>
        <dbReference type="PROSITE" id="PS50893"/>
    </source>
</evidence>
<protein>
    <submittedName>
        <fullName evidence="6">ABC transporter ATP-binding protein</fullName>
    </submittedName>
</protein>
<sequence length="515" mass="56306">MTTSEPSPLVNMRGIVKSFQGIRANDEVDLSVKPGEVMALLGENGAGKSTLMNVLSGIYRPDGGSIEIDGEECSFGSPHDAIARGIGMVHQHFMLVPSQTVWENMILGSADLPQILPKKKIISDIESISRQYGLDVDPEALIWQLSIGEQQRVEILKTLYRNAKVLILDEPTAVLTPQEAGNLFSTVKKMTSEGRGVIFISHKLDEVMEISDRVTVLRKGKLIGTVDTCKSCKERIAEMMIGRRVSLEMDKKPLSPGNVTYSLFETTALSDRGLKALDQVSFDLKEREILGIAGVAGNGQTELCEVMAGLRRLVSGNLFLGGKDITGKGARELIDAGVRYIPADRRGTGMVSNMDVGENSTLKRYWRSPVAHGVIIDWKIVLKHALNIIKNFNVDTPSVGTPVRNLSGGNIQKLMLGRELSDVPKILIAMNPTWGLDVAATRFVREQLLDEREKGASVLLISEDLDELLALSDRLAVMYRGSIMGIVDEPSSFGVEKIGMMMAGTRMDELGRTKA</sequence>
<dbReference type="InterPro" id="IPR003439">
    <property type="entry name" value="ABC_transporter-like_ATP-bd"/>
</dbReference>
<evidence type="ECO:0000256" key="4">
    <source>
        <dbReference type="ARBA" id="ARBA00022840"/>
    </source>
</evidence>
<dbReference type="PROSITE" id="PS50893">
    <property type="entry name" value="ABC_TRANSPORTER_2"/>
    <property type="match status" value="2"/>
</dbReference>
<keyword evidence="4 6" id="KW-0067">ATP-binding</keyword>
<dbReference type="InterPro" id="IPR017871">
    <property type="entry name" value="ABC_transporter-like_CS"/>
</dbReference>
<dbReference type="CDD" id="cd03216">
    <property type="entry name" value="ABC_Carb_Monos_I"/>
    <property type="match status" value="1"/>
</dbReference>
<evidence type="ECO:0000313" key="6">
    <source>
        <dbReference type="EMBL" id="MCF4141340.1"/>
    </source>
</evidence>